<comment type="caution">
    <text evidence="1">The sequence shown here is derived from an EMBL/GenBank/DDBJ whole genome shotgun (WGS) entry which is preliminary data.</text>
</comment>
<accession>A0ABQ9GPM2</accession>
<name>A0ABQ9GPM2_9NEOP</name>
<dbReference type="Proteomes" id="UP001159363">
    <property type="component" value="Chromosome 9"/>
</dbReference>
<organism evidence="1 2">
    <name type="scientific">Dryococelus australis</name>
    <dbReference type="NCBI Taxonomy" id="614101"/>
    <lineage>
        <taxon>Eukaryota</taxon>
        <taxon>Metazoa</taxon>
        <taxon>Ecdysozoa</taxon>
        <taxon>Arthropoda</taxon>
        <taxon>Hexapoda</taxon>
        <taxon>Insecta</taxon>
        <taxon>Pterygota</taxon>
        <taxon>Neoptera</taxon>
        <taxon>Polyneoptera</taxon>
        <taxon>Phasmatodea</taxon>
        <taxon>Verophasmatodea</taxon>
        <taxon>Anareolatae</taxon>
        <taxon>Phasmatidae</taxon>
        <taxon>Eurycanthinae</taxon>
        <taxon>Dryococelus</taxon>
    </lineage>
</organism>
<dbReference type="EMBL" id="JARBHB010000010">
    <property type="protein sequence ID" value="KAJ8873938.1"/>
    <property type="molecule type" value="Genomic_DNA"/>
</dbReference>
<evidence type="ECO:0000313" key="1">
    <source>
        <dbReference type="EMBL" id="KAJ8873938.1"/>
    </source>
</evidence>
<protein>
    <submittedName>
        <fullName evidence="1">Uncharacterized protein</fullName>
    </submittedName>
</protein>
<dbReference type="PANTHER" id="PTHR45749">
    <property type="match status" value="1"/>
</dbReference>
<evidence type="ECO:0000313" key="2">
    <source>
        <dbReference type="Proteomes" id="UP001159363"/>
    </source>
</evidence>
<sequence length="169" mass="18972">MNDVFDAFEDFTGLYETSSTMGDTLAAISEDVLLRLPIEDCRGHCYDGAKNMSSHMKGTQAEICSKNSRAIYIHCFSHSLNLALRHASSTQMIQDDEPALAKKKYTGTSMPYKIDCAIQVFGHKELARNLQTSDISITSALRQTEIVMGHLTDIRTEEKFTELQEKVKK</sequence>
<keyword evidence="2" id="KW-1185">Reference proteome</keyword>
<dbReference type="PANTHER" id="PTHR45749:SF21">
    <property type="entry name" value="DUF4371 DOMAIN-CONTAINING PROTEIN"/>
    <property type="match status" value="1"/>
</dbReference>
<gene>
    <name evidence="1" type="ORF">PR048_024776</name>
</gene>
<proteinExistence type="predicted"/>
<reference evidence="1 2" key="1">
    <citation type="submission" date="2023-02" db="EMBL/GenBank/DDBJ databases">
        <title>LHISI_Scaffold_Assembly.</title>
        <authorList>
            <person name="Stuart O.P."/>
            <person name="Cleave R."/>
            <person name="Magrath M.J.L."/>
            <person name="Mikheyev A.S."/>
        </authorList>
    </citation>
    <scope>NUCLEOTIDE SEQUENCE [LARGE SCALE GENOMIC DNA]</scope>
    <source>
        <strain evidence="1">Daus_M_001</strain>
        <tissue evidence="1">Leg muscle</tissue>
    </source>
</reference>